<reference evidence="1 2" key="1">
    <citation type="journal article" date="2022" name="BMC Genomics">
        <title>Comparative genome analysis of mycobacteria focusing on tRNA and non-coding RNA.</title>
        <authorList>
            <person name="Behra P.R.K."/>
            <person name="Pettersson B.M.F."/>
            <person name="Ramesh M."/>
            <person name="Das S."/>
            <person name="Dasgupta S."/>
            <person name="Kirsebom L.A."/>
        </authorList>
    </citation>
    <scope>NUCLEOTIDE SEQUENCE [LARGE SCALE GENOMIC DNA]</scope>
    <source>
        <strain evidence="1 2">DSM 44078</strain>
    </source>
</reference>
<evidence type="ECO:0000313" key="2">
    <source>
        <dbReference type="Proteomes" id="UP001526201"/>
    </source>
</evidence>
<name>A0ABT3C9C1_9MYCO</name>
<protein>
    <submittedName>
        <fullName evidence="1">Uncharacterized protein</fullName>
    </submittedName>
</protein>
<comment type="caution">
    <text evidence="1">The sequence shown here is derived from an EMBL/GenBank/DDBJ whole genome shotgun (WGS) entry which is preliminary data.</text>
</comment>
<sequence length="148" mass="16787">MTETTETSPAKKPFEKRYKTVVPLIRGDRPAVAELGADDEHQDVTTARWLGRESFENTVAHDRLVLIEYSERLIPIADVDPRLSEALGRPVGDFDWFEFSGLGRLDQAMFDWHAAEFVWNCDQWLAAERAHFEALDAEHQAVDAEAGT</sequence>
<keyword evidence="2" id="KW-1185">Reference proteome</keyword>
<dbReference type="RefSeq" id="WP_264066884.1">
    <property type="nucleotide sequence ID" value="NZ_JACKTY010000020.1"/>
</dbReference>
<dbReference type="EMBL" id="JACKTY010000020">
    <property type="protein sequence ID" value="MCV7226052.1"/>
    <property type="molecule type" value="Genomic_DNA"/>
</dbReference>
<dbReference type="Proteomes" id="UP001526201">
    <property type="component" value="Unassembled WGS sequence"/>
</dbReference>
<proteinExistence type="predicted"/>
<gene>
    <name evidence="1" type="ORF">H7J73_08395</name>
</gene>
<accession>A0ABT3C9C1</accession>
<evidence type="ECO:0000313" key="1">
    <source>
        <dbReference type="EMBL" id="MCV7226052.1"/>
    </source>
</evidence>
<organism evidence="1 2">
    <name type="scientific">Mycolicibacterium komossense</name>
    <dbReference type="NCBI Taxonomy" id="1779"/>
    <lineage>
        <taxon>Bacteria</taxon>
        <taxon>Bacillati</taxon>
        <taxon>Actinomycetota</taxon>
        <taxon>Actinomycetes</taxon>
        <taxon>Mycobacteriales</taxon>
        <taxon>Mycobacteriaceae</taxon>
        <taxon>Mycolicibacterium</taxon>
    </lineage>
</organism>